<dbReference type="GO" id="GO:0005524">
    <property type="term" value="F:ATP binding"/>
    <property type="evidence" value="ECO:0007669"/>
    <property type="project" value="UniProtKB-KW"/>
</dbReference>
<dbReference type="NCBIfam" id="NF004836">
    <property type="entry name" value="PRK06186.1"/>
    <property type="match status" value="1"/>
</dbReference>
<evidence type="ECO:0000256" key="7">
    <source>
        <dbReference type="ARBA" id="ARBA00022962"/>
    </source>
</evidence>
<dbReference type="AlphaFoldDB" id="A0A075ULE6"/>
<dbReference type="HOGENOM" id="CLU_081279_0_0_11"/>
<protein>
    <recommendedName>
        <fullName evidence="3">CTP synthase (glutamine hydrolyzing)</fullName>
        <ecNumber evidence="3">6.3.4.2</ecNumber>
    </recommendedName>
</protein>
<evidence type="ECO:0000256" key="9">
    <source>
        <dbReference type="ARBA" id="ARBA00047781"/>
    </source>
</evidence>
<dbReference type="PANTHER" id="PTHR11550">
    <property type="entry name" value="CTP SYNTHASE"/>
    <property type="match status" value="1"/>
</dbReference>
<proteinExistence type="inferred from homology"/>
<keyword evidence="5" id="KW-0547">Nucleotide-binding</keyword>
<keyword evidence="4" id="KW-0436">Ligase</keyword>
<dbReference type="EC" id="6.3.4.2" evidence="3"/>
<accession>A0A075ULE6</accession>
<evidence type="ECO:0000256" key="5">
    <source>
        <dbReference type="ARBA" id="ARBA00022741"/>
    </source>
</evidence>
<evidence type="ECO:0000256" key="2">
    <source>
        <dbReference type="ARBA" id="ARBA00007533"/>
    </source>
</evidence>
<name>A0A075ULE6_9PSEU</name>
<reference evidence="11 12" key="1">
    <citation type="journal article" date="2014" name="J. Biotechnol.">
        <title>Complete genome sequence of the actinobacterium Amycolatopsis japonica MG417-CF17(T) (=DSM 44213T) producing (S,S)-N,N'-ethylenediaminedisuccinic acid.</title>
        <authorList>
            <person name="Stegmann E."/>
            <person name="Albersmeier A."/>
            <person name="Spohn M."/>
            <person name="Gert H."/>
            <person name="Weber T."/>
            <person name="Wohlleben W."/>
            <person name="Kalinowski J."/>
            <person name="Ruckert C."/>
        </authorList>
    </citation>
    <scope>NUCLEOTIDE SEQUENCE [LARGE SCALE GENOMIC DNA]</scope>
    <source>
        <strain evidence="12">MG417-CF17 (DSM 44213)</strain>
    </source>
</reference>
<gene>
    <name evidence="11" type="ORF">AJAP_01425</name>
</gene>
<evidence type="ECO:0000256" key="6">
    <source>
        <dbReference type="ARBA" id="ARBA00022840"/>
    </source>
</evidence>
<evidence type="ECO:0000256" key="3">
    <source>
        <dbReference type="ARBA" id="ARBA00012291"/>
    </source>
</evidence>
<keyword evidence="12" id="KW-1185">Reference proteome</keyword>
<evidence type="ECO:0000256" key="1">
    <source>
        <dbReference type="ARBA" id="ARBA00005171"/>
    </source>
</evidence>
<evidence type="ECO:0000256" key="8">
    <source>
        <dbReference type="ARBA" id="ARBA00022975"/>
    </source>
</evidence>
<comment type="pathway">
    <text evidence="1">Pyrimidine metabolism; CTP biosynthesis via de novo pathway; CTP from UDP: step 2/2.</text>
</comment>
<feature type="domain" description="Glutamine amidotransferase" evidence="10">
    <location>
        <begin position="27"/>
        <end position="116"/>
    </location>
</feature>
<dbReference type="Pfam" id="PF00117">
    <property type="entry name" value="GATase"/>
    <property type="match status" value="1"/>
</dbReference>
<evidence type="ECO:0000259" key="10">
    <source>
        <dbReference type="Pfam" id="PF00117"/>
    </source>
</evidence>
<dbReference type="GO" id="GO:0003883">
    <property type="term" value="F:CTP synthase activity"/>
    <property type="evidence" value="ECO:0007669"/>
    <property type="project" value="UniProtKB-EC"/>
</dbReference>
<dbReference type="InterPro" id="IPR017926">
    <property type="entry name" value="GATASE"/>
</dbReference>
<evidence type="ECO:0000313" key="11">
    <source>
        <dbReference type="EMBL" id="AIG73221.1"/>
    </source>
</evidence>
<evidence type="ECO:0000256" key="4">
    <source>
        <dbReference type="ARBA" id="ARBA00022598"/>
    </source>
</evidence>
<dbReference type="Proteomes" id="UP000028492">
    <property type="component" value="Chromosome"/>
</dbReference>
<dbReference type="RefSeq" id="WP_038507617.1">
    <property type="nucleotide sequence ID" value="NZ_CP008953.1"/>
</dbReference>
<dbReference type="STRING" id="208439.AJAP_01425"/>
<comment type="catalytic activity">
    <reaction evidence="9">
        <text>UTP + L-glutamine + ATP + H2O = CTP + L-glutamate + ADP + phosphate + 2 H(+)</text>
        <dbReference type="Rhea" id="RHEA:26426"/>
        <dbReference type="ChEBI" id="CHEBI:15377"/>
        <dbReference type="ChEBI" id="CHEBI:15378"/>
        <dbReference type="ChEBI" id="CHEBI:29985"/>
        <dbReference type="ChEBI" id="CHEBI:30616"/>
        <dbReference type="ChEBI" id="CHEBI:37563"/>
        <dbReference type="ChEBI" id="CHEBI:43474"/>
        <dbReference type="ChEBI" id="CHEBI:46398"/>
        <dbReference type="ChEBI" id="CHEBI:58359"/>
        <dbReference type="ChEBI" id="CHEBI:456216"/>
        <dbReference type="EC" id="6.3.4.2"/>
    </reaction>
</comment>
<dbReference type="GO" id="GO:0005829">
    <property type="term" value="C:cytosol"/>
    <property type="evidence" value="ECO:0007669"/>
    <property type="project" value="TreeGrafter"/>
</dbReference>
<dbReference type="KEGG" id="aja:AJAP_01425"/>
<evidence type="ECO:0000313" key="12">
    <source>
        <dbReference type="Proteomes" id="UP000028492"/>
    </source>
</evidence>
<dbReference type="GO" id="GO:0019856">
    <property type="term" value="P:pyrimidine nucleobase biosynthetic process"/>
    <property type="evidence" value="ECO:0007669"/>
    <property type="project" value="TreeGrafter"/>
</dbReference>
<keyword evidence="6" id="KW-0067">ATP-binding</keyword>
<keyword evidence="7" id="KW-0315">Glutamine amidotransferase</keyword>
<dbReference type="PROSITE" id="PS51273">
    <property type="entry name" value="GATASE_TYPE_1"/>
    <property type="match status" value="1"/>
</dbReference>
<comment type="similarity">
    <text evidence="2">Belongs to the CTP synthase family.</text>
</comment>
<dbReference type="GO" id="GO:0042802">
    <property type="term" value="F:identical protein binding"/>
    <property type="evidence" value="ECO:0007669"/>
    <property type="project" value="TreeGrafter"/>
</dbReference>
<dbReference type="Gene3D" id="3.40.50.880">
    <property type="match status" value="1"/>
</dbReference>
<dbReference type="EMBL" id="CP008953">
    <property type="protein sequence ID" value="AIG73221.1"/>
    <property type="molecule type" value="Genomic_DNA"/>
</dbReference>
<sequence length="238" mass="25281">MTQTARVALVGDRSDGVRSHVRIPMLFERLAERDGLELDAYWIPTDAVGDLTGFDAVWLVPGSPYRSESGAIETVRAARENGIPFLGTCAGFQHALLEFARNVCGLGGIGHAENAPDAEERLIVPLACSLVGHEGAVHVTPGTLAARVLGAERSVERYHCSYGLDARHLDTLAAGGVVFSGFDGDGDARIAELPEHPFFLATLFQPELAGDGTRPHPVVRAFASAATEHANLTVHSGH</sequence>
<dbReference type="InterPro" id="IPR029062">
    <property type="entry name" value="Class_I_gatase-like"/>
</dbReference>
<dbReference type="GO" id="GO:0044210">
    <property type="term" value="P:'de novo' CTP biosynthetic process"/>
    <property type="evidence" value="ECO:0007669"/>
    <property type="project" value="UniProtKB-UniPathway"/>
</dbReference>
<dbReference type="SUPFAM" id="SSF52317">
    <property type="entry name" value="Class I glutamine amidotransferase-like"/>
    <property type="match status" value="1"/>
</dbReference>
<dbReference type="UniPathway" id="UPA00159">
    <property type="reaction ID" value="UER00277"/>
</dbReference>
<dbReference type="eggNOG" id="COG0504">
    <property type="taxonomic scope" value="Bacteria"/>
</dbReference>
<dbReference type="InterPro" id="IPR004468">
    <property type="entry name" value="CTP_synthase"/>
</dbReference>
<dbReference type="PANTHER" id="PTHR11550:SF0">
    <property type="entry name" value="CTP SYNTHASE-RELATED"/>
    <property type="match status" value="1"/>
</dbReference>
<keyword evidence="8" id="KW-0665">Pyrimidine biosynthesis</keyword>
<organism evidence="11 12">
    <name type="scientific">Amycolatopsis japonica</name>
    <dbReference type="NCBI Taxonomy" id="208439"/>
    <lineage>
        <taxon>Bacteria</taxon>
        <taxon>Bacillati</taxon>
        <taxon>Actinomycetota</taxon>
        <taxon>Actinomycetes</taxon>
        <taxon>Pseudonocardiales</taxon>
        <taxon>Pseudonocardiaceae</taxon>
        <taxon>Amycolatopsis</taxon>
        <taxon>Amycolatopsis japonica group</taxon>
    </lineage>
</organism>